<accession>A0A174I632</accession>
<reference evidence="3 5" key="2">
    <citation type="submission" date="2018-08" db="EMBL/GenBank/DDBJ databases">
        <title>A genome reference for cultivated species of the human gut microbiota.</title>
        <authorList>
            <person name="Zou Y."/>
            <person name="Xue W."/>
            <person name="Luo G."/>
        </authorList>
    </citation>
    <scope>NUCLEOTIDE SEQUENCE [LARGE SCALE GENOMIC DNA]</scope>
    <source>
        <strain evidence="3 5">OM06-11AA</strain>
    </source>
</reference>
<dbReference type="EMBL" id="QSUB01000001">
    <property type="protein sequence ID" value="RGN07025.1"/>
    <property type="molecule type" value="Genomic_DNA"/>
</dbReference>
<evidence type="ECO:0000313" key="5">
    <source>
        <dbReference type="Proteomes" id="UP000261222"/>
    </source>
</evidence>
<proteinExistence type="predicted"/>
<evidence type="ECO:0008006" key="6">
    <source>
        <dbReference type="Google" id="ProtNLM"/>
    </source>
</evidence>
<dbReference type="RefSeq" id="WP_005427355.1">
    <property type="nucleotide sequence ID" value="NZ_CYZD01000030.1"/>
</dbReference>
<gene>
    <name evidence="3" type="ORF">DXB81_00365</name>
    <name evidence="2" type="ORF">ERS852394_03101</name>
</gene>
<reference evidence="2 4" key="1">
    <citation type="submission" date="2015-09" db="EMBL/GenBank/DDBJ databases">
        <authorList>
            <consortium name="Pathogen Informatics"/>
        </authorList>
    </citation>
    <scope>NUCLEOTIDE SEQUENCE [LARGE SCALE GENOMIC DNA]</scope>
    <source>
        <strain evidence="2 4">2789STDY5608837</strain>
    </source>
</reference>
<evidence type="ECO:0000313" key="3">
    <source>
        <dbReference type="EMBL" id="RGN07025.1"/>
    </source>
</evidence>
<dbReference type="AlphaFoldDB" id="A0A174I632"/>
<dbReference type="Proteomes" id="UP000095409">
    <property type="component" value="Unassembled WGS sequence"/>
</dbReference>
<evidence type="ECO:0000313" key="2">
    <source>
        <dbReference type="EMBL" id="CUO81941.1"/>
    </source>
</evidence>
<evidence type="ECO:0000313" key="4">
    <source>
        <dbReference type="Proteomes" id="UP000095409"/>
    </source>
</evidence>
<keyword evidence="1" id="KW-0175">Coiled coil</keyword>
<protein>
    <recommendedName>
        <fullName evidence="6">Helix-turn-helix domain of resolvase</fullName>
    </recommendedName>
</protein>
<dbReference type="Proteomes" id="UP000261222">
    <property type="component" value="Unassembled WGS sequence"/>
</dbReference>
<evidence type="ECO:0000256" key="1">
    <source>
        <dbReference type="SAM" id="Coils"/>
    </source>
</evidence>
<dbReference type="EMBL" id="CYZD01000030">
    <property type="protein sequence ID" value="CUO81941.1"/>
    <property type="molecule type" value="Genomic_DNA"/>
</dbReference>
<name>A0A174I632_9FIRM</name>
<organism evidence="2 4">
    <name type="scientific">Blautia obeum</name>
    <dbReference type="NCBI Taxonomy" id="40520"/>
    <lineage>
        <taxon>Bacteria</taxon>
        <taxon>Bacillati</taxon>
        <taxon>Bacillota</taxon>
        <taxon>Clostridia</taxon>
        <taxon>Lachnospirales</taxon>
        <taxon>Lachnospiraceae</taxon>
        <taxon>Blautia</taxon>
    </lineage>
</organism>
<dbReference type="GeneID" id="79804654"/>
<sequence>MAKGISAEAREDILVQAFLTCPNISEISKKTKIPRPTIYTVIHSDSFQRKYSEARNEAVTGAIAYLQGKLGECAAVLVNTATDTEVPAQIRVNAANAALSQCSQWTKNVDMIERLEAMEELMSRVEQEQKSQRRRT</sequence>
<feature type="coiled-coil region" evidence="1">
    <location>
        <begin position="108"/>
        <end position="135"/>
    </location>
</feature>